<dbReference type="InterPro" id="IPR052514">
    <property type="entry name" value="SAM-dependent_MTase"/>
</dbReference>
<dbReference type="Gene3D" id="3.40.50.150">
    <property type="entry name" value="Vaccinia Virus protein VP39"/>
    <property type="match status" value="1"/>
</dbReference>
<evidence type="ECO:0000259" key="1">
    <source>
        <dbReference type="Pfam" id="PF05050"/>
    </source>
</evidence>
<dbReference type="EMBL" id="JADLQX010000034">
    <property type="protein sequence ID" value="MBF6301949.1"/>
    <property type="molecule type" value="Genomic_DNA"/>
</dbReference>
<sequence length="264" mass="28716">MLTTLQQFQQLRLDDGRTVACTSPAEARMLWGEMSTDGFYRRAAARLRPGDIALDIGANIGLSAMMFADTCPGVRVIAAEPAPMTFDCLERNVDTYVPDGVPLQVAVGAAPGVAEFTWYPRASANSGLYADREADDEATAIYLRNSGLNDEAIALITDGLHEGEEIDVEITTVSAILAEHGPTAEIGLLKVDVERAELDVLRGIAEADWPRIRAVVAEVHDRDNRLAQFCELLRLHGLPARTRQDPSLAGTELHEVYAVRSTDN</sequence>
<name>A0ABS0D462_9NOCA</name>
<accession>A0ABS0D462</accession>
<protein>
    <submittedName>
        <fullName evidence="2">FkbM family methyltransferase</fullName>
    </submittedName>
</protein>
<keyword evidence="3" id="KW-1185">Reference proteome</keyword>
<keyword evidence="2" id="KW-0808">Transferase</keyword>
<dbReference type="PANTHER" id="PTHR34203:SF13">
    <property type="entry name" value="EXPRESSED PROTEIN"/>
    <property type="match status" value="1"/>
</dbReference>
<dbReference type="InterPro" id="IPR029063">
    <property type="entry name" value="SAM-dependent_MTases_sf"/>
</dbReference>
<gene>
    <name evidence="2" type="ORF">IU459_31040</name>
</gene>
<comment type="caution">
    <text evidence="2">The sequence shown here is derived from an EMBL/GenBank/DDBJ whole genome shotgun (WGS) entry which is preliminary data.</text>
</comment>
<dbReference type="GO" id="GO:0032259">
    <property type="term" value="P:methylation"/>
    <property type="evidence" value="ECO:0007669"/>
    <property type="project" value="UniProtKB-KW"/>
</dbReference>
<evidence type="ECO:0000313" key="3">
    <source>
        <dbReference type="Proteomes" id="UP000702209"/>
    </source>
</evidence>
<organism evidence="2 3">
    <name type="scientific">Nocardia amamiensis</name>
    <dbReference type="NCBI Taxonomy" id="404578"/>
    <lineage>
        <taxon>Bacteria</taxon>
        <taxon>Bacillati</taxon>
        <taxon>Actinomycetota</taxon>
        <taxon>Actinomycetes</taxon>
        <taxon>Mycobacteriales</taxon>
        <taxon>Nocardiaceae</taxon>
        <taxon>Nocardia</taxon>
    </lineage>
</organism>
<dbReference type="InterPro" id="IPR006342">
    <property type="entry name" value="FkbM_mtfrase"/>
</dbReference>
<feature type="domain" description="Methyltransferase FkbM" evidence="1">
    <location>
        <begin position="55"/>
        <end position="224"/>
    </location>
</feature>
<dbReference type="Proteomes" id="UP000702209">
    <property type="component" value="Unassembled WGS sequence"/>
</dbReference>
<dbReference type="PANTHER" id="PTHR34203">
    <property type="entry name" value="METHYLTRANSFERASE, FKBM FAMILY PROTEIN"/>
    <property type="match status" value="1"/>
</dbReference>
<dbReference type="SUPFAM" id="SSF53335">
    <property type="entry name" value="S-adenosyl-L-methionine-dependent methyltransferases"/>
    <property type="match status" value="1"/>
</dbReference>
<dbReference type="NCBIfam" id="TIGR01444">
    <property type="entry name" value="fkbM_fam"/>
    <property type="match status" value="1"/>
</dbReference>
<proteinExistence type="predicted"/>
<dbReference type="RefSeq" id="WP_195133153.1">
    <property type="nucleotide sequence ID" value="NZ_JADLQX010000034.1"/>
</dbReference>
<evidence type="ECO:0000313" key="2">
    <source>
        <dbReference type="EMBL" id="MBF6301949.1"/>
    </source>
</evidence>
<dbReference type="Pfam" id="PF05050">
    <property type="entry name" value="Methyltransf_21"/>
    <property type="match status" value="1"/>
</dbReference>
<keyword evidence="2" id="KW-0489">Methyltransferase</keyword>
<reference evidence="2 3" key="1">
    <citation type="submission" date="2020-10" db="EMBL/GenBank/DDBJ databases">
        <title>Identification of Nocardia species via Next-generation sequencing and recognition of intraspecies genetic diversity.</title>
        <authorList>
            <person name="Li P."/>
            <person name="Li P."/>
            <person name="Lu B."/>
        </authorList>
    </citation>
    <scope>NUCLEOTIDE SEQUENCE [LARGE SCALE GENOMIC DNA]</scope>
    <source>
        <strain evidence="2 3">BJ06-0157</strain>
    </source>
</reference>
<dbReference type="GO" id="GO:0008168">
    <property type="term" value="F:methyltransferase activity"/>
    <property type="evidence" value="ECO:0007669"/>
    <property type="project" value="UniProtKB-KW"/>
</dbReference>